<comment type="caution">
    <text evidence="2">The sequence shown here is derived from an EMBL/GenBank/DDBJ whole genome shotgun (WGS) entry which is preliminary data.</text>
</comment>
<name>A0ABR9ZE09_VIBAN</name>
<keyword evidence="1" id="KW-0472">Membrane</keyword>
<feature type="non-terminal residue" evidence="2">
    <location>
        <position position="97"/>
    </location>
</feature>
<dbReference type="Proteomes" id="UP000726136">
    <property type="component" value="Unassembled WGS sequence"/>
</dbReference>
<evidence type="ECO:0000313" key="2">
    <source>
        <dbReference type="EMBL" id="MBF4376680.1"/>
    </source>
</evidence>
<evidence type="ECO:0000313" key="3">
    <source>
        <dbReference type="Proteomes" id="UP000726136"/>
    </source>
</evidence>
<gene>
    <name evidence="2" type="ORF">EAY46_27250</name>
</gene>
<sequence>DYGNPYHQVLLSHQNWLFAFAGKGNVALGVILRDGVNDQGLKNRLESVFRLGDERVFDNNHIHNQAMRVFDRTFSIADTLGRITLLIAVCGIFFATL</sequence>
<keyword evidence="1" id="KW-1133">Transmembrane helix</keyword>
<organism evidence="2 3">
    <name type="scientific">Vibrio anguillarum</name>
    <name type="common">Listonella anguillarum</name>
    <dbReference type="NCBI Taxonomy" id="55601"/>
    <lineage>
        <taxon>Bacteria</taxon>
        <taxon>Pseudomonadati</taxon>
        <taxon>Pseudomonadota</taxon>
        <taxon>Gammaproteobacteria</taxon>
        <taxon>Vibrionales</taxon>
        <taxon>Vibrionaceae</taxon>
        <taxon>Vibrio</taxon>
    </lineage>
</organism>
<accession>A0ABR9ZE09</accession>
<keyword evidence="1" id="KW-0812">Transmembrane</keyword>
<protein>
    <submittedName>
        <fullName evidence="2">ABC transporter permease</fullName>
    </submittedName>
</protein>
<feature type="non-terminal residue" evidence="2">
    <location>
        <position position="1"/>
    </location>
</feature>
<dbReference type="EMBL" id="RDPI01001014">
    <property type="protein sequence ID" value="MBF4376680.1"/>
    <property type="molecule type" value="Genomic_DNA"/>
</dbReference>
<proteinExistence type="predicted"/>
<feature type="transmembrane region" description="Helical" evidence="1">
    <location>
        <begin position="74"/>
        <end position="95"/>
    </location>
</feature>
<reference evidence="2 3" key="1">
    <citation type="journal article" date="2021" name="PeerJ">
        <title>Analysis of 44 Vibrio anguillarum genomes reveals high genetic diversity.</title>
        <authorList>
            <person name="Hansen M.J."/>
            <person name="Dalsgaard I."/>
        </authorList>
    </citation>
    <scope>NUCLEOTIDE SEQUENCE [LARGE SCALE GENOMIC DNA]</scope>
    <source>
        <strain evidence="2 3">040915-1/1B</strain>
    </source>
</reference>
<keyword evidence="3" id="KW-1185">Reference proteome</keyword>
<evidence type="ECO:0000256" key="1">
    <source>
        <dbReference type="SAM" id="Phobius"/>
    </source>
</evidence>